<dbReference type="InterPro" id="IPR011009">
    <property type="entry name" value="Kinase-like_dom_sf"/>
</dbReference>
<dbReference type="EMBL" id="KZ851907">
    <property type="protein sequence ID" value="RDH22487.1"/>
    <property type="molecule type" value="Genomic_DNA"/>
</dbReference>
<accession>A0A370C3M9</accession>
<dbReference type="SUPFAM" id="SSF56112">
    <property type="entry name" value="Protein kinase-like (PK-like)"/>
    <property type="match status" value="1"/>
</dbReference>
<reference evidence="1 2" key="1">
    <citation type="submission" date="2018-07" db="EMBL/GenBank/DDBJ databases">
        <title>Section-level genome sequencing of Aspergillus section Nigri to investigate inter- and intra-species variation.</title>
        <authorList>
            <consortium name="DOE Joint Genome Institute"/>
            <person name="Vesth T.C."/>
            <person name="Nybo J.L."/>
            <person name="Theobald S."/>
            <person name="Frisvad J.C."/>
            <person name="Larsen T.O."/>
            <person name="Nielsen K.F."/>
            <person name="Hoof J.B."/>
            <person name="Brandl J."/>
            <person name="Salamov A."/>
            <person name="Riley R."/>
            <person name="Gladden J.M."/>
            <person name="Phatale P."/>
            <person name="Nielsen M.T."/>
            <person name="Lyhne E.K."/>
            <person name="Kogle M.E."/>
            <person name="Strasser K."/>
            <person name="McDonnell E."/>
            <person name="Barry K."/>
            <person name="Clum A."/>
            <person name="Chen C."/>
            <person name="Nolan M."/>
            <person name="Sandor L."/>
            <person name="Kuo A."/>
            <person name="Lipzen A."/>
            <person name="Hainaut M."/>
            <person name="Drula E."/>
            <person name="Tsang A."/>
            <person name="Magnuson J.K."/>
            <person name="Henrissat B."/>
            <person name="Wiebenga A."/>
            <person name="Simmons B.A."/>
            <person name="Makela M.R."/>
            <person name="De vries R.P."/>
            <person name="Grigoriev I.V."/>
            <person name="Mortensen U.H."/>
            <person name="Baker S.E."/>
            <person name="Andersen M.R."/>
        </authorList>
    </citation>
    <scope>NUCLEOTIDE SEQUENCE [LARGE SCALE GENOMIC DNA]</scope>
    <source>
        <strain evidence="1 2">ATCC 13496</strain>
    </source>
</reference>
<sequence>MDSSNDDTLRDHGSLDVFPANIRIVREIDCFDARKCAMKLVRFAENSRDLNWEHSVCERGFGTFFYGHVDRVDPTAFYPAFQHFAHDLYHPRAILLEYLLNAEKGMKQIRGAHIHHRDIYPKNILVAGEEERMVWVDSDVAMTFTTAGPDEQRLSETEDTYFAEFGELLREDQRQGLRKNTKWY</sequence>
<dbReference type="AlphaFoldDB" id="A0A370C3M9"/>
<evidence type="ECO:0008006" key="3">
    <source>
        <dbReference type="Google" id="ProtNLM"/>
    </source>
</evidence>
<name>A0A370C3M9_ASPNG</name>
<protein>
    <recommendedName>
        <fullName evidence="3">Protein kinase domain-containing protein</fullName>
    </recommendedName>
</protein>
<organism evidence="1 2">
    <name type="scientific">Aspergillus niger ATCC 13496</name>
    <dbReference type="NCBI Taxonomy" id="1353008"/>
    <lineage>
        <taxon>Eukaryota</taxon>
        <taxon>Fungi</taxon>
        <taxon>Dikarya</taxon>
        <taxon>Ascomycota</taxon>
        <taxon>Pezizomycotina</taxon>
        <taxon>Eurotiomycetes</taxon>
        <taxon>Eurotiomycetidae</taxon>
        <taxon>Eurotiales</taxon>
        <taxon>Aspergillaceae</taxon>
        <taxon>Aspergillus</taxon>
        <taxon>Aspergillus subgen. Circumdati</taxon>
    </lineage>
</organism>
<evidence type="ECO:0000313" key="2">
    <source>
        <dbReference type="Proteomes" id="UP000253845"/>
    </source>
</evidence>
<dbReference type="Proteomes" id="UP000253845">
    <property type="component" value="Unassembled WGS sequence"/>
</dbReference>
<gene>
    <name evidence="1" type="ORF">M747DRAFT_321974</name>
</gene>
<dbReference type="VEuPathDB" id="FungiDB:M747DRAFT_321974"/>
<proteinExistence type="predicted"/>
<evidence type="ECO:0000313" key="1">
    <source>
        <dbReference type="EMBL" id="RDH22487.1"/>
    </source>
</evidence>